<accession>A0ABV5QVC8</accession>
<feature type="compositionally biased region" description="Polar residues" evidence="1">
    <location>
        <begin position="13"/>
        <end position="24"/>
    </location>
</feature>
<gene>
    <name evidence="2" type="ORF">ACFFTP_21615</name>
</gene>
<evidence type="ECO:0000313" key="2">
    <source>
        <dbReference type="EMBL" id="MFB9556778.1"/>
    </source>
</evidence>
<sequence length="115" mass="11609">MTASEKSNETSSRRTNSGTASATAKKTVRAVEETGEKGTGTLTALPAPLAEKTLAAVHAVRGTGDMLWTAVRARKGVTGSAAVSAAAALTGAYALGRRAGLRSRGPLSRLTGGRI</sequence>
<dbReference type="RefSeq" id="WP_345484776.1">
    <property type="nucleotide sequence ID" value="NZ_BAAAWU010000001.1"/>
</dbReference>
<dbReference type="Proteomes" id="UP001589716">
    <property type="component" value="Unassembled WGS sequence"/>
</dbReference>
<keyword evidence="3" id="KW-1185">Reference proteome</keyword>
<evidence type="ECO:0000313" key="3">
    <source>
        <dbReference type="Proteomes" id="UP001589716"/>
    </source>
</evidence>
<name>A0ABV5QVC8_9ACTN</name>
<organism evidence="2 3">
    <name type="scientific">Streptomyces roseoviridis</name>
    <dbReference type="NCBI Taxonomy" id="67361"/>
    <lineage>
        <taxon>Bacteria</taxon>
        <taxon>Bacillati</taxon>
        <taxon>Actinomycetota</taxon>
        <taxon>Actinomycetes</taxon>
        <taxon>Kitasatosporales</taxon>
        <taxon>Streptomycetaceae</taxon>
        <taxon>Streptomyces</taxon>
    </lineage>
</organism>
<feature type="region of interest" description="Disordered" evidence="1">
    <location>
        <begin position="1"/>
        <end position="45"/>
    </location>
</feature>
<proteinExistence type="predicted"/>
<dbReference type="EMBL" id="JBHMCT010000013">
    <property type="protein sequence ID" value="MFB9556778.1"/>
    <property type="molecule type" value="Genomic_DNA"/>
</dbReference>
<feature type="compositionally biased region" description="Basic and acidic residues" evidence="1">
    <location>
        <begin position="1"/>
        <end position="12"/>
    </location>
</feature>
<reference evidence="2 3" key="1">
    <citation type="submission" date="2024-09" db="EMBL/GenBank/DDBJ databases">
        <authorList>
            <person name="Sun Q."/>
            <person name="Mori K."/>
        </authorList>
    </citation>
    <scope>NUCLEOTIDE SEQUENCE [LARGE SCALE GENOMIC DNA]</scope>
    <source>
        <strain evidence="2 3">JCM 4414</strain>
    </source>
</reference>
<comment type="caution">
    <text evidence="2">The sequence shown here is derived from an EMBL/GenBank/DDBJ whole genome shotgun (WGS) entry which is preliminary data.</text>
</comment>
<evidence type="ECO:0000256" key="1">
    <source>
        <dbReference type="SAM" id="MobiDB-lite"/>
    </source>
</evidence>
<protein>
    <submittedName>
        <fullName evidence="2">Uncharacterized protein</fullName>
    </submittedName>
</protein>